<proteinExistence type="predicted"/>
<dbReference type="AlphaFoldDB" id="U3TRV5"/>
<keyword evidence="1" id="KW-0934">Plastid</keyword>
<dbReference type="EMBL" id="AP013071">
    <property type="protein sequence ID" value="BAN94693.1"/>
    <property type="molecule type" value="Genomic_DNA"/>
</dbReference>
<dbReference type="GeneID" id="17493985"/>
<reference evidence="1" key="1">
    <citation type="submission" date="2013-06" db="EMBL/GenBank/DDBJ databases">
        <title>The apicoplast genome of highly pathogenic bird apicomplex protozoa, Leucocytozoon caulleryi.</title>
        <authorList>
            <person name="Imura T."/>
            <person name="Sato S."/>
            <person name="Sato Y."/>
            <person name="Sakamoto D."/>
            <person name="Isobe T."/>
            <person name="Sasaki K."/>
            <person name="Murata K."/>
            <person name="Holder T."/>
            <person name="Yukawa M."/>
        </authorList>
    </citation>
    <scope>NUCLEOTIDE SEQUENCE</scope>
    <source>
        <strain evidence="1">Niigata</strain>
    </source>
</reference>
<name>U3TRV5_LEUCU</name>
<accession>U3TRV5</accession>
<dbReference type="RefSeq" id="YP_008757413.1">
    <property type="nucleotide sequence ID" value="NC_022667.1"/>
</dbReference>
<sequence length="108" mass="13253">MIILNTIKYYYIKNLKYIHYKYNSNFILKKNIIIKCIYYEYINNILLHIYYFKGILIQYIKKNNSIIILKYDNIYKDIILLYCNLNTNNLINISKLGTYNIKKLNYLL</sequence>
<evidence type="ECO:0000313" key="1">
    <source>
        <dbReference type="EMBL" id="BAN94693.1"/>
    </source>
</evidence>
<geneLocation type="apicoplast" evidence="1"/>
<protein>
    <submittedName>
        <fullName evidence="1">Uncharacterized protein</fullName>
    </submittedName>
</protein>
<keyword evidence="1" id="KW-0933">Apicoplast</keyword>
<organism evidence="1">
    <name type="scientific">Leucocytozoon caulleryi</name>
    <dbReference type="NCBI Taxonomy" id="211597"/>
    <lineage>
        <taxon>Eukaryota</taxon>
        <taxon>Sar</taxon>
        <taxon>Alveolata</taxon>
        <taxon>Apicomplexa</taxon>
        <taxon>Aconoidasida</taxon>
        <taxon>Haemosporida</taxon>
        <taxon>Leucocytozoidae</taxon>
        <taxon>Leucocytozoon</taxon>
    </lineage>
</organism>